<proteinExistence type="predicted"/>
<name>A0A7S0DWA0_9CRYP</name>
<dbReference type="EMBL" id="HBEO01001761">
    <property type="protein sequence ID" value="CAD8467265.1"/>
    <property type="molecule type" value="Transcribed_RNA"/>
</dbReference>
<feature type="compositionally biased region" description="Polar residues" evidence="1">
    <location>
        <begin position="453"/>
        <end position="482"/>
    </location>
</feature>
<reference evidence="2" key="1">
    <citation type="submission" date="2021-01" db="EMBL/GenBank/DDBJ databases">
        <authorList>
            <person name="Corre E."/>
            <person name="Pelletier E."/>
            <person name="Niang G."/>
            <person name="Scheremetjew M."/>
            <person name="Finn R."/>
            <person name="Kale V."/>
            <person name="Holt S."/>
            <person name="Cochrane G."/>
            <person name="Meng A."/>
            <person name="Brown T."/>
            <person name="Cohen L."/>
        </authorList>
    </citation>
    <scope>NUCLEOTIDE SEQUENCE</scope>
    <source>
        <strain evidence="2">CCMP325</strain>
    </source>
</reference>
<feature type="region of interest" description="Disordered" evidence="1">
    <location>
        <begin position="424"/>
        <end position="525"/>
    </location>
</feature>
<accession>A0A7S0DWA0</accession>
<feature type="region of interest" description="Disordered" evidence="1">
    <location>
        <begin position="269"/>
        <end position="292"/>
    </location>
</feature>
<organism evidence="2">
    <name type="scientific">Hanusia phi</name>
    <dbReference type="NCBI Taxonomy" id="3032"/>
    <lineage>
        <taxon>Eukaryota</taxon>
        <taxon>Cryptophyceae</taxon>
        <taxon>Pyrenomonadales</taxon>
        <taxon>Geminigeraceae</taxon>
        <taxon>Hanusia</taxon>
    </lineage>
</organism>
<feature type="compositionally biased region" description="Low complexity" evidence="1">
    <location>
        <begin position="269"/>
        <end position="286"/>
    </location>
</feature>
<feature type="compositionally biased region" description="Gly residues" evidence="1">
    <location>
        <begin position="502"/>
        <end position="514"/>
    </location>
</feature>
<evidence type="ECO:0000256" key="1">
    <source>
        <dbReference type="SAM" id="MobiDB-lite"/>
    </source>
</evidence>
<feature type="compositionally biased region" description="Low complexity" evidence="1">
    <location>
        <begin position="64"/>
        <end position="76"/>
    </location>
</feature>
<feature type="compositionally biased region" description="Low complexity" evidence="1">
    <location>
        <begin position="483"/>
        <end position="493"/>
    </location>
</feature>
<protein>
    <submittedName>
        <fullName evidence="2">Uncharacterized protein</fullName>
    </submittedName>
</protein>
<gene>
    <name evidence="2" type="ORF">HPHI1048_LOCUS1271</name>
</gene>
<sequence length="525" mass="55991">MAKQRRYREKTAELISALEHIIPGGRPIGNVQLGEDEELYQKKKSRNQILLACIDAIKNATNKSQDGSANDSSSGNLGSGGGSNSQDPNHISFQEILSVPNAGVGVAILRLDGTCVTVNPALLRLLPSFKGSQLSTQIISVPNGKWRQSEIGPHICEAEPDDIVVSTANVAPNRRPPPVTLDAMRVVLVSKQNAKKSFHGMGMNMGMSMAIGSLTGNLPTQFASPQHGGLQLQPGQLSNQLQSNLQSNQKMHGGGHLLPTRPLLQPGQLFQQQQQQQQQMKAQGQQADSTQQFGQQGFAPTNSLLGQPSMLSMFGSGTLLQMQGQGQSLHSSHAVNIIASPSQQMQMQNQMSHQGQAQGLAASLSQAQFPPPTMQGLHHTMSGNLLGIPGMGLSQSISNLSGMPQIKSSGSSAQIDPELLFSHHQQQQHHLQQLQQQSQMQHQLPHASLPHMASQQNQMSLAGSSHLRTQAPNQSASQTGNSQLMQMHQLQQQAPASMMDQQGGGGDGKYGGGDAAAQMKGTSGN</sequence>
<dbReference type="AlphaFoldDB" id="A0A7S0DWA0"/>
<feature type="compositionally biased region" description="Low complexity" evidence="1">
    <location>
        <begin position="424"/>
        <end position="444"/>
    </location>
</feature>
<evidence type="ECO:0000313" key="2">
    <source>
        <dbReference type="EMBL" id="CAD8467265.1"/>
    </source>
</evidence>
<feature type="region of interest" description="Disordered" evidence="1">
    <location>
        <begin position="62"/>
        <end position="89"/>
    </location>
</feature>